<evidence type="ECO:0000256" key="3">
    <source>
        <dbReference type="SAM" id="MobiDB-lite"/>
    </source>
</evidence>
<evidence type="ECO:0000313" key="6">
    <source>
        <dbReference type="Proteomes" id="UP000324897"/>
    </source>
</evidence>
<dbReference type="GO" id="GO:0033619">
    <property type="term" value="P:membrane protein proteolysis"/>
    <property type="evidence" value="ECO:0007669"/>
    <property type="project" value="TreeGrafter"/>
</dbReference>
<feature type="region of interest" description="Disordered" evidence="3">
    <location>
        <begin position="1"/>
        <end position="58"/>
    </location>
</feature>
<feature type="compositionally biased region" description="Basic residues" evidence="3">
    <location>
        <begin position="36"/>
        <end position="52"/>
    </location>
</feature>
<comment type="caution">
    <text evidence="5">The sequence shown here is derived from an EMBL/GenBank/DDBJ whole genome shotgun (WGS) entry which is preliminary data.</text>
</comment>
<feature type="transmembrane region" description="Helical" evidence="4">
    <location>
        <begin position="75"/>
        <end position="93"/>
    </location>
</feature>
<feature type="transmembrane region" description="Helical" evidence="4">
    <location>
        <begin position="134"/>
        <end position="153"/>
    </location>
</feature>
<organism evidence="5 6">
    <name type="scientific">Eragrostis curvula</name>
    <name type="common">weeping love grass</name>
    <dbReference type="NCBI Taxonomy" id="38414"/>
    <lineage>
        <taxon>Eukaryota</taxon>
        <taxon>Viridiplantae</taxon>
        <taxon>Streptophyta</taxon>
        <taxon>Embryophyta</taxon>
        <taxon>Tracheophyta</taxon>
        <taxon>Spermatophyta</taxon>
        <taxon>Magnoliopsida</taxon>
        <taxon>Liliopsida</taxon>
        <taxon>Poales</taxon>
        <taxon>Poaceae</taxon>
        <taxon>PACMAD clade</taxon>
        <taxon>Chloridoideae</taxon>
        <taxon>Eragrostideae</taxon>
        <taxon>Eragrostidinae</taxon>
        <taxon>Eragrostis</taxon>
    </lineage>
</organism>
<keyword evidence="2" id="KW-0256">Endoplasmic reticulum</keyword>
<feature type="transmembrane region" description="Helical" evidence="4">
    <location>
        <begin position="99"/>
        <end position="122"/>
    </location>
</feature>
<keyword evidence="4" id="KW-0812">Transmembrane</keyword>
<dbReference type="GO" id="GO:0006465">
    <property type="term" value="P:signal peptide processing"/>
    <property type="evidence" value="ECO:0007669"/>
    <property type="project" value="TreeGrafter"/>
</dbReference>
<dbReference type="GO" id="GO:0042500">
    <property type="term" value="F:aspartic endopeptidase activity, intramembrane cleaving"/>
    <property type="evidence" value="ECO:0007669"/>
    <property type="project" value="InterPro"/>
</dbReference>
<keyword evidence="4" id="KW-0472">Membrane</keyword>
<dbReference type="PANTHER" id="PTHR12174">
    <property type="entry name" value="SIGNAL PEPTIDE PEPTIDASE"/>
    <property type="match status" value="1"/>
</dbReference>
<feature type="transmembrane region" description="Helical" evidence="4">
    <location>
        <begin position="165"/>
        <end position="183"/>
    </location>
</feature>
<dbReference type="GO" id="GO:0098554">
    <property type="term" value="C:cytoplasmic side of endoplasmic reticulum membrane"/>
    <property type="evidence" value="ECO:0007669"/>
    <property type="project" value="TreeGrafter"/>
</dbReference>
<comment type="subcellular location">
    <subcellularLocation>
        <location evidence="1">Endoplasmic reticulum membrane</location>
        <topology evidence="1">Multi-pass membrane protein</topology>
    </subcellularLocation>
</comment>
<keyword evidence="4" id="KW-1133">Transmembrane helix</keyword>
<dbReference type="Proteomes" id="UP000324897">
    <property type="component" value="Chromosome 5"/>
</dbReference>
<dbReference type="Pfam" id="PF04258">
    <property type="entry name" value="Peptidase_A22B"/>
    <property type="match status" value="1"/>
</dbReference>
<feature type="non-terminal residue" evidence="5">
    <location>
        <position position="1"/>
    </location>
</feature>
<proteinExistence type="predicted"/>
<dbReference type="EMBL" id="RWGY01000004">
    <property type="protein sequence ID" value="TVU45374.1"/>
    <property type="molecule type" value="Genomic_DNA"/>
</dbReference>
<reference evidence="5 6" key="1">
    <citation type="journal article" date="2019" name="Sci. Rep.">
        <title>A high-quality genome of Eragrostis curvula grass provides insights into Poaceae evolution and supports new strategies to enhance forage quality.</title>
        <authorList>
            <person name="Carballo J."/>
            <person name="Santos B.A.C.M."/>
            <person name="Zappacosta D."/>
            <person name="Garbus I."/>
            <person name="Selva J.P."/>
            <person name="Gallo C.A."/>
            <person name="Diaz A."/>
            <person name="Albertini E."/>
            <person name="Caccamo M."/>
            <person name="Echenique V."/>
        </authorList>
    </citation>
    <scope>NUCLEOTIDE SEQUENCE [LARGE SCALE GENOMIC DNA]</scope>
    <source>
        <strain evidence="6">cv. Victoria</strain>
        <tissue evidence="5">Leaf</tissue>
    </source>
</reference>
<feature type="compositionally biased region" description="Basic residues" evidence="3">
    <location>
        <begin position="1"/>
        <end position="10"/>
    </location>
</feature>
<gene>
    <name evidence="5" type="ORF">EJB05_04861</name>
</gene>
<dbReference type="AlphaFoldDB" id="A0A5J9WDH6"/>
<dbReference type="PANTHER" id="PTHR12174:SF23">
    <property type="entry name" value="MINOR HISTOCOMPATIBILITY ANTIGEN H13"/>
    <property type="match status" value="1"/>
</dbReference>
<sequence>YRFQHGRGLRGRYEKPPSGRGKKNLRPVLIGTSRRETRRRRPASSPPQRRRPSSSLSPPPILLVSARCQFRPGTLMHDIFWVVFTSVMVKLLFPTADAAWPSSMLTIIGNTVIPGIVVALALRIAVPRVSMDRFFICAFLRHIVSLAVILIMMNLFQAAQGGQPALLYVAPGVIGFVALHCLWKMDGMNQPMGKAWDWNMYGTKLKKFDGWVLDTANEDGERCEDDATAPAEDHGDDPEDGSSVPESLEGSDDEILPPGLSAVQLLAICANFPIGAIFGSDGGINPPMCMYFCGEGEEQEDGMVDLVPIGPCYTLSAISHFIVQVAYFTTAADNEGSSVLASIIELWVVGDDEDEPVEYTQTICAGLGRKLEITYLVIPDANMIEFEVRLKLKDLGSRSRVVYGKIKANTRVYGNKSVHLFNRERGRSLSLPSDSTSILPLRPPMIAVPGSRPLKLHIEVDLTVITTFDSHEEEKNLKFSLEFTGGTRSLERELDDDGVEVNIYCSSYF</sequence>
<feature type="region of interest" description="Disordered" evidence="3">
    <location>
        <begin position="219"/>
        <end position="253"/>
    </location>
</feature>
<evidence type="ECO:0000256" key="4">
    <source>
        <dbReference type="SAM" id="Phobius"/>
    </source>
</evidence>
<accession>A0A5J9WDH6</accession>
<dbReference type="Gramene" id="TVU45374">
    <property type="protein sequence ID" value="TVU45374"/>
    <property type="gene ID" value="EJB05_04861"/>
</dbReference>
<name>A0A5J9WDH6_9POAL</name>
<evidence type="ECO:0000256" key="2">
    <source>
        <dbReference type="ARBA" id="ARBA00022824"/>
    </source>
</evidence>
<dbReference type="GO" id="GO:0098553">
    <property type="term" value="C:lumenal side of endoplasmic reticulum membrane"/>
    <property type="evidence" value="ECO:0007669"/>
    <property type="project" value="TreeGrafter"/>
</dbReference>
<dbReference type="InterPro" id="IPR007369">
    <property type="entry name" value="Peptidase_A22B_SPP"/>
</dbReference>
<evidence type="ECO:0000256" key="1">
    <source>
        <dbReference type="ARBA" id="ARBA00004477"/>
    </source>
</evidence>
<evidence type="ECO:0000313" key="5">
    <source>
        <dbReference type="EMBL" id="TVU45374.1"/>
    </source>
</evidence>
<keyword evidence="6" id="KW-1185">Reference proteome</keyword>
<protein>
    <submittedName>
        <fullName evidence="5">Uncharacterized protein</fullName>
    </submittedName>
</protein>
<dbReference type="OrthoDB" id="29661at2759"/>